<evidence type="ECO:0000259" key="15">
    <source>
        <dbReference type="PROSITE" id="PS50097"/>
    </source>
</evidence>
<evidence type="ECO:0000256" key="7">
    <source>
        <dbReference type="ARBA" id="ARBA00022958"/>
    </source>
</evidence>
<dbReference type="PANTHER" id="PTHR11537:SF252">
    <property type="entry name" value="POTASSIUM VOLTAGE-GATED CHANNEL PROTEIN SHAW"/>
    <property type="match status" value="1"/>
</dbReference>
<dbReference type="InterPro" id="IPR003974">
    <property type="entry name" value="K_chnl_volt-dep_Kv3"/>
</dbReference>
<dbReference type="InterPro" id="IPR005821">
    <property type="entry name" value="Ion_trans_dom"/>
</dbReference>
<dbReference type="Proteomes" id="UP001165740">
    <property type="component" value="Chromosome 12"/>
</dbReference>
<dbReference type="GO" id="GO:0032809">
    <property type="term" value="C:neuronal cell body membrane"/>
    <property type="evidence" value="ECO:0007669"/>
    <property type="project" value="TreeGrafter"/>
</dbReference>
<dbReference type="GO" id="GO:0008076">
    <property type="term" value="C:voltage-gated potassium channel complex"/>
    <property type="evidence" value="ECO:0007669"/>
    <property type="project" value="InterPro"/>
</dbReference>
<gene>
    <name evidence="17" type="primary">LOC106070291</name>
</gene>
<dbReference type="RefSeq" id="XP_055863053.1">
    <property type="nucleotide sequence ID" value="XM_056007078.1"/>
</dbReference>
<feature type="chain" id="PRO_5040961432" evidence="14">
    <location>
        <begin position="23"/>
        <end position="859"/>
    </location>
</feature>
<dbReference type="GO" id="GO:0001508">
    <property type="term" value="P:action potential"/>
    <property type="evidence" value="ECO:0007669"/>
    <property type="project" value="TreeGrafter"/>
</dbReference>
<dbReference type="GeneID" id="106070291"/>
<comment type="subcellular location">
    <subcellularLocation>
        <location evidence="1">Membrane</location>
        <topology evidence="1">Multi-pass membrane protein</topology>
    </subcellularLocation>
</comment>
<dbReference type="Pfam" id="PF02214">
    <property type="entry name" value="BTB_2"/>
    <property type="match status" value="1"/>
</dbReference>
<keyword evidence="3" id="KW-0633">Potassium transport</keyword>
<evidence type="ECO:0000256" key="12">
    <source>
        <dbReference type="SAM" id="MobiDB-lite"/>
    </source>
</evidence>
<dbReference type="Gene3D" id="3.30.710.10">
    <property type="entry name" value="Potassium Channel Kv1.1, Chain A"/>
    <property type="match status" value="1"/>
</dbReference>
<dbReference type="SUPFAM" id="SSF54695">
    <property type="entry name" value="POZ domain"/>
    <property type="match status" value="1"/>
</dbReference>
<dbReference type="PRINTS" id="PR00169">
    <property type="entry name" value="KCHANNEL"/>
</dbReference>
<feature type="compositionally biased region" description="Basic and acidic residues" evidence="12">
    <location>
        <begin position="176"/>
        <end position="197"/>
    </location>
</feature>
<feature type="transmembrane region" description="Helical" evidence="13">
    <location>
        <begin position="728"/>
        <end position="756"/>
    </location>
</feature>
<evidence type="ECO:0000256" key="3">
    <source>
        <dbReference type="ARBA" id="ARBA00022538"/>
    </source>
</evidence>
<dbReference type="GO" id="GO:0051260">
    <property type="term" value="P:protein homooligomerization"/>
    <property type="evidence" value="ECO:0007669"/>
    <property type="project" value="InterPro"/>
</dbReference>
<feature type="region of interest" description="Disordered" evidence="12">
    <location>
        <begin position="120"/>
        <end position="274"/>
    </location>
</feature>
<dbReference type="PRINTS" id="PR01491">
    <property type="entry name" value="KVCHANNEL"/>
</dbReference>
<feature type="region of interest" description="Disordered" evidence="12">
    <location>
        <begin position="484"/>
        <end position="526"/>
    </location>
</feature>
<feature type="compositionally biased region" description="Polar residues" evidence="12">
    <location>
        <begin position="148"/>
        <end position="159"/>
    </location>
</feature>
<dbReference type="SUPFAM" id="SSF81324">
    <property type="entry name" value="Voltage-gated potassium channels"/>
    <property type="match status" value="1"/>
</dbReference>
<evidence type="ECO:0000256" key="1">
    <source>
        <dbReference type="ARBA" id="ARBA00004141"/>
    </source>
</evidence>
<evidence type="ECO:0000256" key="10">
    <source>
        <dbReference type="ARBA" id="ARBA00023136"/>
    </source>
</evidence>
<dbReference type="GO" id="GO:0043679">
    <property type="term" value="C:axon terminus"/>
    <property type="evidence" value="ECO:0007669"/>
    <property type="project" value="TreeGrafter"/>
</dbReference>
<keyword evidence="16" id="KW-1185">Reference proteome</keyword>
<keyword evidence="9" id="KW-0406">Ion transport</keyword>
<keyword evidence="2" id="KW-0813">Transport</keyword>
<evidence type="ECO:0000256" key="6">
    <source>
        <dbReference type="ARBA" id="ARBA00022882"/>
    </source>
</evidence>
<proteinExistence type="predicted"/>
<dbReference type="InterPro" id="IPR000210">
    <property type="entry name" value="BTB/POZ_dom"/>
</dbReference>
<dbReference type="GO" id="GO:0045211">
    <property type="term" value="C:postsynaptic membrane"/>
    <property type="evidence" value="ECO:0007669"/>
    <property type="project" value="TreeGrafter"/>
</dbReference>
<feature type="compositionally biased region" description="Polar residues" evidence="12">
    <location>
        <begin position="484"/>
        <end position="494"/>
    </location>
</feature>
<keyword evidence="6" id="KW-0851">Voltage-gated channel</keyword>
<evidence type="ECO:0000256" key="11">
    <source>
        <dbReference type="ARBA" id="ARBA00023303"/>
    </source>
</evidence>
<dbReference type="OMA" id="RARDMTH"/>
<feature type="compositionally biased region" description="Basic residues" evidence="12">
    <location>
        <begin position="264"/>
        <end position="273"/>
    </location>
</feature>
<dbReference type="GO" id="GO:0032590">
    <property type="term" value="C:dendrite membrane"/>
    <property type="evidence" value="ECO:0007669"/>
    <property type="project" value="TreeGrafter"/>
</dbReference>
<organism evidence="16 17">
    <name type="scientific">Biomphalaria glabrata</name>
    <name type="common">Bloodfluke planorb</name>
    <name type="synonym">Freshwater snail</name>
    <dbReference type="NCBI Taxonomy" id="6526"/>
    <lineage>
        <taxon>Eukaryota</taxon>
        <taxon>Metazoa</taxon>
        <taxon>Spiralia</taxon>
        <taxon>Lophotrochozoa</taxon>
        <taxon>Mollusca</taxon>
        <taxon>Gastropoda</taxon>
        <taxon>Heterobranchia</taxon>
        <taxon>Euthyneura</taxon>
        <taxon>Panpulmonata</taxon>
        <taxon>Hygrophila</taxon>
        <taxon>Lymnaeoidea</taxon>
        <taxon>Planorbidae</taxon>
        <taxon>Biomphalaria</taxon>
    </lineage>
</organism>
<keyword evidence="5" id="KW-0631">Potassium channel</keyword>
<dbReference type="FunFam" id="1.10.287.70:FF:000028">
    <property type="entry name" value="potassium voltage-gated channel subfamily D member 3"/>
    <property type="match status" value="1"/>
</dbReference>
<keyword evidence="11" id="KW-0407">Ion channel</keyword>
<evidence type="ECO:0000313" key="16">
    <source>
        <dbReference type="Proteomes" id="UP001165740"/>
    </source>
</evidence>
<dbReference type="InterPro" id="IPR003131">
    <property type="entry name" value="T1-type_BTB"/>
</dbReference>
<feature type="transmembrane region" description="Helical" evidence="13">
    <location>
        <begin position="670"/>
        <end position="691"/>
    </location>
</feature>
<dbReference type="InterPro" id="IPR027359">
    <property type="entry name" value="Volt_channel_dom_sf"/>
</dbReference>
<accession>A0A9W2YK01</accession>
<sequence length="859" mass="97089">MTFLNITMMVCASGLTSQAAMTGPINTGAGLACSSGSDMKHSVQQGVASSTKGNDSRERRFSEYFHYGLSTLEEMPCRHRTYIKRRPSLPQGGLEWRMRRRVHHQDGRFRQRRKTVSVGKFLENEEDDEDATDDVFLHDTSCPHFQPRSDSGPRSRTPNTTGDTQGGGGGSGCPPVRDKVLRAEERTQAKHNERENLADSLPLTTRLHPTAASPVFPETKTHECTCLSKGGTDTSRTKNNNNNNNTIDVSKSGPAGIRRGGGGRAKKGKKRNRRETVVLNVGGHVFETYRATVRRLRTPIFTCEDQLELYYRESHGDYFFDRDPTAFGSILNYLRTGELHIPTNMCGPALQNELEFWGIEESDISRCCWTQYNTWKTQCRSLEKLEYDRKFSTTQQVPSVDEDSSCWVRFRSKIWTFLQDPGSSRKAKVYAWVSIIFVFISIFSFCAETHPIFKVKAKDMTHMASFYQFLHIENIQWSKVNLRPNQTASNSSESPHTKSAPPNLDSSTSANSLGTKSPETQVAYKRQKRRFKRKATMGENFCLTESLGDKPEVKEDDWDNKELPHPALLIMDVSCLIFFTLEYITRFVCSPSKITFLRASQNIVDFLAFAPDYIEMLFLIIDPIQNEGMAIMEMLFILRILRLFRIFRLIRHVPGLWILLYTLKASFNELMLMCVFLLIGMVVFATLMHFVEPNGIFTNIPVGFWWSVVTMTTVGYGDMYPQSASGYFIGSCCAVAGLLMIAFTVPIIVSNFVLYYTHVQYGLTRKERDAISEEDEVEFTGSRSALDIERADSALLLPSVIPVLVGPHTSTSRNGKSYTFLNNATDSLDAAEADSMEMQEHCGELKNPASPPTVFFLEN</sequence>
<evidence type="ECO:0000256" key="2">
    <source>
        <dbReference type="ARBA" id="ARBA00022448"/>
    </source>
</evidence>
<feature type="compositionally biased region" description="Polar residues" evidence="12">
    <location>
        <begin position="504"/>
        <end position="520"/>
    </location>
</feature>
<dbReference type="PANTHER" id="PTHR11537">
    <property type="entry name" value="VOLTAGE-GATED POTASSIUM CHANNEL"/>
    <property type="match status" value="1"/>
</dbReference>
<evidence type="ECO:0000256" key="5">
    <source>
        <dbReference type="ARBA" id="ARBA00022826"/>
    </source>
</evidence>
<feature type="transmembrane region" description="Helical" evidence="13">
    <location>
        <begin position="696"/>
        <end position="716"/>
    </location>
</feature>
<evidence type="ECO:0000256" key="13">
    <source>
        <dbReference type="SAM" id="Phobius"/>
    </source>
</evidence>
<evidence type="ECO:0000256" key="9">
    <source>
        <dbReference type="ARBA" id="ARBA00023065"/>
    </source>
</evidence>
<dbReference type="OrthoDB" id="10025005at2759"/>
<dbReference type="InterPro" id="IPR011333">
    <property type="entry name" value="SKP1/BTB/POZ_sf"/>
</dbReference>
<dbReference type="GO" id="GO:0005251">
    <property type="term" value="F:delayed rectifier potassium channel activity"/>
    <property type="evidence" value="ECO:0007669"/>
    <property type="project" value="TreeGrafter"/>
</dbReference>
<keyword evidence="10 13" id="KW-0472">Membrane</keyword>
<dbReference type="PROSITE" id="PS50097">
    <property type="entry name" value="BTB"/>
    <property type="match status" value="1"/>
</dbReference>
<dbReference type="Pfam" id="PF00520">
    <property type="entry name" value="Ion_trans"/>
    <property type="match status" value="1"/>
</dbReference>
<dbReference type="AlphaFoldDB" id="A0A9W2YK01"/>
<dbReference type="InterPro" id="IPR003968">
    <property type="entry name" value="K_chnl_volt-dep_Kv"/>
</dbReference>
<feature type="signal peptide" evidence="14">
    <location>
        <begin position="1"/>
        <end position="22"/>
    </location>
</feature>
<keyword evidence="14" id="KW-0732">Signal</keyword>
<reference evidence="17" key="1">
    <citation type="submission" date="2025-08" db="UniProtKB">
        <authorList>
            <consortium name="RefSeq"/>
        </authorList>
    </citation>
    <scope>IDENTIFICATION</scope>
</reference>
<dbReference type="PRINTS" id="PR01498">
    <property type="entry name" value="SHAWCHANNEL"/>
</dbReference>
<evidence type="ECO:0000256" key="14">
    <source>
        <dbReference type="SAM" id="SignalP"/>
    </source>
</evidence>
<name>A0A9W2YK01_BIOGL</name>
<keyword evidence="8 13" id="KW-1133">Transmembrane helix</keyword>
<evidence type="ECO:0000256" key="4">
    <source>
        <dbReference type="ARBA" id="ARBA00022692"/>
    </source>
</evidence>
<dbReference type="InterPro" id="IPR028325">
    <property type="entry name" value="VG_K_chnl"/>
</dbReference>
<evidence type="ECO:0000313" key="17">
    <source>
        <dbReference type="RefSeq" id="XP_055863053.1"/>
    </source>
</evidence>
<evidence type="ECO:0000256" key="8">
    <source>
        <dbReference type="ARBA" id="ARBA00022989"/>
    </source>
</evidence>
<dbReference type="Gene3D" id="1.20.120.350">
    <property type="entry name" value="Voltage-gated potassium channels. Chain C"/>
    <property type="match status" value="1"/>
</dbReference>
<keyword evidence="7" id="KW-0630">Potassium</keyword>
<dbReference type="Gene3D" id="1.10.287.70">
    <property type="match status" value="1"/>
</dbReference>
<keyword evidence="4 13" id="KW-0812">Transmembrane</keyword>
<dbReference type="SMART" id="SM00225">
    <property type="entry name" value="BTB"/>
    <property type="match status" value="1"/>
</dbReference>
<feature type="domain" description="BTB" evidence="15">
    <location>
        <begin position="275"/>
        <end position="343"/>
    </location>
</feature>
<dbReference type="GO" id="GO:0042734">
    <property type="term" value="C:presynaptic membrane"/>
    <property type="evidence" value="ECO:0007669"/>
    <property type="project" value="TreeGrafter"/>
</dbReference>
<feature type="compositionally biased region" description="Acidic residues" evidence="12">
    <location>
        <begin position="124"/>
        <end position="133"/>
    </location>
</feature>
<protein>
    <submittedName>
        <fullName evidence="17">Potassium voltage-gated channel subfamily C member 3-like isoform X1</fullName>
    </submittedName>
</protein>